<evidence type="ECO:0000256" key="2">
    <source>
        <dbReference type="ARBA" id="ARBA00023242"/>
    </source>
</evidence>
<feature type="domain" description="RNA polymerase Rpb4/RPC9 core" evidence="5">
    <location>
        <begin position="83"/>
        <end position="204"/>
    </location>
</feature>
<accession>A0ABM0UF34</accession>
<keyword evidence="6" id="KW-1185">Reference proteome</keyword>
<name>A0ABM0UF34_CAMSA</name>
<protein>
    <submittedName>
        <fullName evidence="7">DNA-directed RNA polymerases IV and V subunit 4</fullName>
    </submittedName>
</protein>
<sequence length="204" mass="22016">MSEKGGKGLKSSLKSKDGGKDGNSTNPKKGRKIHFDQQGTPAPNYKMLNGSDQPFQSSAPKGGKGDKPTKSSKSSLHSFDLKDLPENAECMMDCEAFQILDGIKGHLVGLSEDPSIKIPVSYHRAVAYVESCVLYSNPQSVRQALEPLKTHGISDGEMCMIANASPDTVDEVLAFIPSLKAKKEVLNQPLQDALVELSKLKKSE</sequence>
<dbReference type="Proteomes" id="UP000694864">
    <property type="component" value="Chromosome 11"/>
</dbReference>
<proteinExistence type="inferred from homology"/>
<dbReference type="InterPro" id="IPR038324">
    <property type="entry name" value="Rpb4/RPC9_sf"/>
</dbReference>
<reference evidence="6" key="1">
    <citation type="journal article" date="2014" name="Nat. Commun.">
        <title>The emerging biofuel crop Camelina sativa retains a highly undifferentiated hexaploid genome structure.</title>
        <authorList>
            <person name="Kagale S."/>
            <person name="Koh C."/>
            <person name="Nixon J."/>
            <person name="Bollina V."/>
            <person name="Clarke W.E."/>
            <person name="Tuteja R."/>
            <person name="Spillane C."/>
            <person name="Robinson S.J."/>
            <person name="Links M.G."/>
            <person name="Clarke C."/>
            <person name="Higgins E.E."/>
            <person name="Huebert T."/>
            <person name="Sharpe A.G."/>
            <person name="Parkin I.A."/>
        </authorList>
    </citation>
    <scope>NUCLEOTIDE SEQUENCE [LARGE SCALE GENOMIC DNA]</scope>
    <source>
        <strain evidence="6">cv. DH55</strain>
    </source>
</reference>
<feature type="compositionally biased region" description="Polar residues" evidence="4">
    <location>
        <begin position="50"/>
        <end position="59"/>
    </location>
</feature>
<dbReference type="GO" id="GO:0000428">
    <property type="term" value="C:DNA-directed RNA polymerase complex"/>
    <property type="evidence" value="ECO:0007669"/>
    <property type="project" value="UniProtKB-KW"/>
</dbReference>
<dbReference type="InterPro" id="IPR045222">
    <property type="entry name" value="Rpb4-like"/>
</dbReference>
<dbReference type="PANTHER" id="PTHR21297">
    <property type="entry name" value="DNA-DIRECTED RNA POLYMERASE II"/>
    <property type="match status" value="1"/>
</dbReference>
<evidence type="ECO:0000256" key="1">
    <source>
        <dbReference type="ARBA" id="ARBA00004123"/>
    </source>
</evidence>
<dbReference type="SUPFAM" id="SSF47819">
    <property type="entry name" value="HRDC-like"/>
    <property type="match status" value="1"/>
</dbReference>
<evidence type="ECO:0000313" key="6">
    <source>
        <dbReference type="Proteomes" id="UP000694864"/>
    </source>
</evidence>
<keyword evidence="7" id="KW-0240">DNA-directed RNA polymerase</keyword>
<keyword evidence="2" id="KW-0539">Nucleus</keyword>
<organism evidence="6 7">
    <name type="scientific">Camelina sativa</name>
    <name type="common">False flax</name>
    <name type="synonym">Myagrum sativum</name>
    <dbReference type="NCBI Taxonomy" id="90675"/>
    <lineage>
        <taxon>Eukaryota</taxon>
        <taxon>Viridiplantae</taxon>
        <taxon>Streptophyta</taxon>
        <taxon>Embryophyta</taxon>
        <taxon>Tracheophyta</taxon>
        <taxon>Spermatophyta</taxon>
        <taxon>Magnoliopsida</taxon>
        <taxon>eudicotyledons</taxon>
        <taxon>Gunneridae</taxon>
        <taxon>Pentapetalae</taxon>
        <taxon>rosids</taxon>
        <taxon>malvids</taxon>
        <taxon>Brassicales</taxon>
        <taxon>Brassicaceae</taxon>
        <taxon>Camelineae</taxon>
        <taxon>Camelina</taxon>
    </lineage>
</organism>
<comment type="subcellular location">
    <subcellularLocation>
        <location evidence="1">Nucleus</location>
    </subcellularLocation>
</comment>
<reference evidence="7" key="2">
    <citation type="submission" date="2025-08" db="UniProtKB">
        <authorList>
            <consortium name="RefSeq"/>
        </authorList>
    </citation>
    <scope>IDENTIFICATION</scope>
    <source>
        <tissue evidence="7">Leaf</tissue>
    </source>
</reference>
<feature type="region of interest" description="Disordered" evidence="4">
    <location>
        <begin position="1"/>
        <end position="78"/>
    </location>
</feature>
<comment type="similarity">
    <text evidence="3">Belongs to the eukaryotic RPB4 RNA polymerase subunit family.</text>
</comment>
<dbReference type="InterPro" id="IPR005574">
    <property type="entry name" value="Rpb4/RPC9"/>
</dbReference>
<evidence type="ECO:0000256" key="3">
    <source>
        <dbReference type="ARBA" id="ARBA00025724"/>
    </source>
</evidence>
<dbReference type="GeneID" id="104728021"/>
<evidence type="ECO:0000313" key="7">
    <source>
        <dbReference type="RefSeq" id="XP_010440229.1"/>
    </source>
</evidence>
<gene>
    <name evidence="7" type="primary">LOC104728021</name>
</gene>
<dbReference type="RefSeq" id="XP_010440229.1">
    <property type="nucleotide sequence ID" value="XM_010441927.2"/>
</dbReference>
<evidence type="ECO:0000259" key="5">
    <source>
        <dbReference type="SMART" id="SM00657"/>
    </source>
</evidence>
<dbReference type="Gene3D" id="1.20.1250.40">
    <property type="match status" value="1"/>
</dbReference>
<dbReference type="SMART" id="SM00657">
    <property type="entry name" value="RPOL4c"/>
    <property type="match status" value="1"/>
</dbReference>
<evidence type="ECO:0000256" key="4">
    <source>
        <dbReference type="SAM" id="MobiDB-lite"/>
    </source>
</evidence>
<dbReference type="Pfam" id="PF03874">
    <property type="entry name" value="RNA_pol_Rpb4"/>
    <property type="match status" value="1"/>
</dbReference>
<keyword evidence="7" id="KW-0804">Transcription</keyword>
<dbReference type="InterPro" id="IPR006590">
    <property type="entry name" value="RNA_pol_Rpb4/RPC9_core"/>
</dbReference>
<dbReference type="InterPro" id="IPR010997">
    <property type="entry name" value="HRDC-like_sf"/>
</dbReference>